<protein>
    <submittedName>
        <fullName evidence="1">Uncharacterized protein</fullName>
    </submittedName>
</protein>
<comment type="caution">
    <text evidence="1">The sequence shown here is derived from an EMBL/GenBank/DDBJ whole genome shotgun (WGS) entry which is preliminary data.</text>
</comment>
<evidence type="ECO:0000313" key="1">
    <source>
        <dbReference type="EMBL" id="KAK1294666.1"/>
    </source>
</evidence>
<name>A0AAV9CZI8_ACOCL</name>
<reference evidence="1" key="2">
    <citation type="submission" date="2023-06" db="EMBL/GenBank/DDBJ databases">
        <authorList>
            <person name="Ma L."/>
            <person name="Liu K.-W."/>
            <person name="Li Z."/>
            <person name="Hsiao Y.-Y."/>
            <person name="Qi Y."/>
            <person name="Fu T."/>
            <person name="Tang G."/>
            <person name="Zhang D."/>
            <person name="Sun W.-H."/>
            <person name="Liu D.-K."/>
            <person name="Li Y."/>
            <person name="Chen G.-Z."/>
            <person name="Liu X.-D."/>
            <person name="Liao X.-Y."/>
            <person name="Jiang Y.-T."/>
            <person name="Yu X."/>
            <person name="Hao Y."/>
            <person name="Huang J."/>
            <person name="Zhao X.-W."/>
            <person name="Ke S."/>
            <person name="Chen Y.-Y."/>
            <person name="Wu W.-L."/>
            <person name="Hsu J.-L."/>
            <person name="Lin Y.-F."/>
            <person name="Huang M.-D."/>
            <person name="Li C.-Y."/>
            <person name="Huang L."/>
            <person name="Wang Z.-W."/>
            <person name="Zhao X."/>
            <person name="Zhong W.-Y."/>
            <person name="Peng D.-H."/>
            <person name="Ahmad S."/>
            <person name="Lan S."/>
            <person name="Zhang J.-S."/>
            <person name="Tsai W.-C."/>
            <person name="Van De Peer Y."/>
            <person name="Liu Z.-J."/>
        </authorList>
    </citation>
    <scope>NUCLEOTIDE SEQUENCE</scope>
    <source>
        <strain evidence="1">CP</strain>
        <tissue evidence="1">Leaves</tissue>
    </source>
</reference>
<gene>
    <name evidence="1" type="ORF">QJS10_CPA16g01812</name>
</gene>
<organism evidence="1 2">
    <name type="scientific">Acorus calamus</name>
    <name type="common">Sweet flag</name>
    <dbReference type="NCBI Taxonomy" id="4465"/>
    <lineage>
        <taxon>Eukaryota</taxon>
        <taxon>Viridiplantae</taxon>
        <taxon>Streptophyta</taxon>
        <taxon>Embryophyta</taxon>
        <taxon>Tracheophyta</taxon>
        <taxon>Spermatophyta</taxon>
        <taxon>Magnoliopsida</taxon>
        <taxon>Liliopsida</taxon>
        <taxon>Acoraceae</taxon>
        <taxon>Acorus</taxon>
    </lineage>
</organism>
<keyword evidence="2" id="KW-1185">Reference proteome</keyword>
<accession>A0AAV9CZI8</accession>
<evidence type="ECO:0000313" key="2">
    <source>
        <dbReference type="Proteomes" id="UP001180020"/>
    </source>
</evidence>
<proteinExistence type="predicted"/>
<sequence length="129" mass="14392">MKSMGPESASDPVVLASESDLSHFRSSTPSQFSFEALSIGAHGRSLSHAECVRSPQQDDLLACQESTTKKIREAITIKKEVQSMEYKDMGHGHDDPILLKKRASTWKDMTSNNVLDEYQKNFGESWKTA</sequence>
<dbReference type="Proteomes" id="UP001180020">
    <property type="component" value="Unassembled WGS sequence"/>
</dbReference>
<reference evidence="1" key="1">
    <citation type="journal article" date="2023" name="Nat. Commun.">
        <title>Diploid and tetraploid genomes of Acorus and the evolution of monocots.</title>
        <authorList>
            <person name="Ma L."/>
            <person name="Liu K.W."/>
            <person name="Li Z."/>
            <person name="Hsiao Y.Y."/>
            <person name="Qi Y."/>
            <person name="Fu T."/>
            <person name="Tang G.D."/>
            <person name="Zhang D."/>
            <person name="Sun W.H."/>
            <person name="Liu D.K."/>
            <person name="Li Y."/>
            <person name="Chen G.Z."/>
            <person name="Liu X.D."/>
            <person name="Liao X.Y."/>
            <person name="Jiang Y.T."/>
            <person name="Yu X."/>
            <person name="Hao Y."/>
            <person name="Huang J."/>
            <person name="Zhao X.W."/>
            <person name="Ke S."/>
            <person name="Chen Y.Y."/>
            <person name="Wu W.L."/>
            <person name="Hsu J.L."/>
            <person name="Lin Y.F."/>
            <person name="Huang M.D."/>
            <person name="Li C.Y."/>
            <person name="Huang L."/>
            <person name="Wang Z.W."/>
            <person name="Zhao X."/>
            <person name="Zhong W.Y."/>
            <person name="Peng D.H."/>
            <person name="Ahmad S."/>
            <person name="Lan S."/>
            <person name="Zhang J.S."/>
            <person name="Tsai W.C."/>
            <person name="Van de Peer Y."/>
            <person name="Liu Z.J."/>
        </authorList>
    </citation>
    <scope>NUCLEOTIDE SEQUENCE</scope>
    <source>
        <strain evidence="1">CP</strain>
    </source>
</reference>
<dbReference type="AlphaFoldDB" id="A0AAV9CZI8"/>
<dbReference type="EMBL" id="JAUJYO010000016">
    <property type="protein sequence ID" value="KAK1294666.1"/>
    <property type="molecule type" value="Genomic_DNA"/>
</dbReference>